<protein>
    <submittedName>
        <fullName evidence="1">Uncharacterized protein</fullName>
    </submittedName>
</protein>
<evidence type="ECO:0000313" key="1">
    <source>
        <dbReference type="EMBL" id="KKM72139.1"/>
    </source>
</evidence>
<dbReference type="EMBL" id="LAZR01009523">
    <property type="protein sequence ID" value="KKM72139.1"/>
    <property type="molecule type" value="Genomic_DNA"/>
</dbReference>
<accession>A0A0F9JQG5</accession>
<organism evidence="1">
    <name type="scientific">marine sediment metagenome</name>
    <dbReference type="NCBI Taxonomy" id="412755"/>
    <lineage>
        <taxon>unclassified sequences</taxon>
        <taxon>metagenomes</taxon>
        <taxon>ecological metagenomes</taxon>
    </lineage>
</organism>
<sequence>MKKRADIEEFEQPVPINRKMVDLEGGRIYTTGVRYTTFEEFVELQAELENRLAVQTTLLAAALTELQQIKIHLSSMSDAEVEPGDGKD</sequence>
<name>A0A0F9JQG5_9ZZZZ</name>
<proteinExistence type="predicted"/>
<comment type="caution">
    <text evidence="1">The sequence shown here is derived from an EMBL/GenBank/DDBJ whole genome shotgun (WGS) entry which is preliminary data.</text>
</comment>
<gene>
    <name evidence="1" type="ORF">LCGC14_1423520</name>
</gene>
<reference evidence="1" key="1">
    <citation type="journal article" date="2015" name="Nature">
        <title>Complex archaea that bridge the gap between prokaryotes and eukaryotes.</title>
        <authorList>
            <person name="Spang A."/>
            <person name="Saw J.H."/>
            <person name="Jorgensen S.L."/>
            <person name="Zaremba-Niedzwiedzka K."/>
            <person name="Martijn J."/>
            <person name="Lind A.E."/>
            <person name="van Eijk R."/>
            <person name="Schleper C."/>
            <person name="Guy L."/>
            <person name="Ettema T.J."/>
        </authorList>
    </citation>
    <scope>NUCLEOTIDE SEQUENCE</scope>
</reference>
<dbReference type="AlphaFoldDB" id="A0A0F9JQG5"/>